<evidence type="ECO:0000313" key="2">
    <source>
        <dbReference type="Proteomes" id="UP000800093"/>
    </source>
</evidence>
<name>A0A9P4N636_9PLEO</name>
<proteinExistence type="predicted"/>
<accession>A0A9P4N636</accession>
<dbReference type="EMBL" id="ML986595">
    <property type="protein sequence ID" value="KAF2266938.1"/>
    <property type="molecule type" value="Genomic_DNA"/>
</dbReference>
<dbReference type="Proteomes" id="UP000800093">
    <property type="component" value="Unassembled WGS sequence"/>
</dbReference>
<dbReference type="AlphaFoldDB" id="A0A9P4N636"/>
<organism evidence="1 2">
    <name type="scientific">Lojkania enalia</name>
    <dbReference type="NCBI Taxonomy" id="147567"/>
    <lineage>
        <taxon>Eukaryota</taxon>
        <taxon>Fungi</taxon>
        <taxon>Dikarya</taxon>
        <taxon>Ascomycota</taxon>
        <taxon>Pezizomycotina</taxon>
        <taxon>Dothideomycetes</taxon>
        <taxon>Pleosporomycetidae</taxon>
        <taxon>Pleosporales</taxon>
        <taxon>Pleosporales incertae sedis</taxon>
        <taxon>Lojkania</taxon>
    </lineage>
</organism>
<comment type="caution">
    <text evidence="1">The sequence shown here is derived from an EMBL/GenBank/DDBJ whole genome shotgun (WGS) entry which is preliminary data.</text>
</comment>
<protein>
    <submittedName>
        <fullName evidence="1">Uncharacterized protein</fullName>
    </submittedName>
</protein>
<evidence type="ECO:0000313" key="1">
    <source>
        <dbReference type="EMBL" id="KAF2266938.1"/>
    </source>
</evidence>
<sequence length="70" mass="7491">MLIKGNFDASIGSSISKLKNSLKTVRLGINLSIKSLRALLAIMAAVSLQASVSSATPSDSKTTRITWKLW</sequence>
<gene>
    <name evidence="1" type="ORF">CC78DRAFT_112284</name>
</gene>
<keyword evidence="2" id="KW-1185">Reference proteome</keyword>
<reference evidence="2" key="1">
    <citation type="journal article" date="2020" name="Stud. Mycol.">
        <title>101 Dothideomycetes genomes: A test case for predicting lifestyles and emergence of pathogens.</title>
        <authorList>
            <person name="Haridas S."/>
            <person name="Albert R."/>
            <person name="Binder M."/>
            <person name="Bloem J."/>
            <person name="LaButti K."/>
            <person name="Salamov A."/>
            <person name="Andreopoulos B."/>
            <person name="Baker S."/>
            <person name="Barry K."/>
            <person name="Bills G."/>
            <person name="Bluhm B."/>
            <person name="Cannon C."/>
            <person name="Castanera R."/>
            <person name="Culley D."/>
            <person name="Daum C."/>
            <person name="Ezra D."/>
            <person name="Gonzalez J."/>
            <person name="Henrissat B."/>
            <person name="Kuo A."/>
            <person name="Liang C."/>
            <person name="Lipzen A."/>
            <person name="Lutzoni F."/>
            <person name="Magnuson J."/>
            <person name="Mondo S."/>
            <person name="Nolan M."/>
            <person name="Ohm R."/>
            <person name="Pangilinan J."/>
            <person name="Park H.-J."/>
            <person name="Ramirez L."/>
            <person name="Alfaro M."/>
            <person name="Sun H."/>
            <person name="Tritt A."/>
            <person name="Yoshinaga Y."/>
            <person name="Zwiers L.-H."/>
            <person name="Turgeon B."/>
            <person name="Goodwin S."/>
            <person name="Spatafora J."/>
            <person name="Crous P."/>
            <person name="Grigoriev I."/>
        </authorList>
    </citation>
    <scope>NUCLEOTIDE SEQUENCE [LARGE SCALE GENOMIC DNA]</scope>
    <source>
        <strain evidence="2">CBS 304.66</strain>
    </source>
</reference>